<protein>
    <submittedName>
        <fullName evidence="1">Uncharacterized protein</fullName>
    </submittedName>
</protein>
<dbReference type="AlphaFoldDB" id="A0A0U5FGZ9"/>
<evidence type="ECO:0000313" key="1">
    <source>
        <dbReference type="EMBL" id="CEG16437.1"/>
    </source>
</evidence>
<proteinExistence type="predicted"/>
<comment type="caution">
    <text evidence="1">The sequence shown here is derived from an EMBL/GenBank/DDBJ whole genome shotgun (WGS) entry which is preliminary data.</text>
</comment>
<gene>
    <name evidence="1" type="ORF">XAC3562_380008</name>
</gene>
<evidence type="ECO:0000313" key="2">
    <source>
        <dbReference type="Proteomes" id="UP000052230"/>
    </source>
</evidence>
<reference evidence="1 2" key="1">
    <citation type="submission" date="2014-09" db="EMBL/GenBank/DDBJ databases">
        <authorList>
            <person name="Regsiter A."/>
        </authorList>
    </citation>
    <scope>NUCLEOTIDE SEQUENCE [LARGE SCALE GENOMIC DNA]</scope>
</reference>
<keyword evidence="2" id="KW-1185">Reference proteome</keyword>
<dbReference type="EMBL" id="CCXZ01000131">
    <property type="protein sequence ID" value="CEG16437.1"/>
    <property type="molecule type" value="Genomic_DNA"/>
</dbReference>
<sequence length="51" mass="5988">MRHQSDCFAPDFYGHRVDLSIDGCVFVTFLLDWQSEEDLSSEGYGWPTYCY</sequence>
<dbReference type="Proteomes" id="UP000052230">
    <property type="component" value="Unassembled WGS sequence"/>
</dbReference>
<organism evidence="1 2">
    <name type="scientific">Xanthomonas citri pv. citri</name>
    <dbReference type="NCBI Taxonomy" id="611301"/>
    <lineage>
        <taxon>Bacteria</taxon>
        <taxon>Pseudomonadati</taxon>
        <taxon>Pseudomonadota</taxon>
        <taxon>Gammaproteobacteria</taxon>
        <taxon>Lysobacterales</taxon>
        <taxon>Lysobacteraceae</taxon>
        <taxon>Xanthomonas</taxon>
    </lineage>
</organism>
<accession>A0A0U5FGZ9</accession>
<name>A0A0U5FGZ9_XANCI</name>